<dbReference type="GO" id="GO:0006869">
    <property type="term" value="P:lipid transport"/>
    <property type="evidence" value="ECO:0007669"/>
    <property type="project" value="UniProtKB-UniRule"/>
</dbReference>
<dbReference type="PANTHER" id="PTHR15954">
    <property type="entry name" value="VACUOLAR PROTEIN SORTING-ASSOCIATED PROTEIN 51 HOMOLOG"/>
    <property type="match status" value="1"/>
</dbReference>
<feature type="compositionally biased region" description="Low complexity" evidence="4">
    <location>
        <begin position="23"/>
        <end position="45"/>
    </location>
</feature>
<evidence type="ECO:0000256" key="2">
    <source>
        <dbReference type="RuleBase" id="RU368010"/>
    </source>
</evidence>
<proteinExistence type="inferred from homology"/>
<dbReference type="GO" id="GO:0016020">
    <property type="term" value="C:membrane"/>
    <property type="evidence" value="ECO:0007669"/>
    <property type="project" value="TreeGrafter"/>
</dbReference>
<evidence type="ECO:0000256" key="4">
    <source>
        <dbReference type="SAM" id="MobiDB-lite"/>
    </source>
</evidence>
<dbReference type="GO" id="GO:0000938">
    <property type="term" value="C:GARP complex"/>
    <property type="evidence" value="ECO:0007669"/>
    <property type="project" value="UniProtKB-UniRule"/>
</dbReference>
<comment type="caution">
    <text evidence="5">The sequence shown here is derived from an EMBL/GenBank/DDBJ whole genome shotgun (WGS) entry which is preliminary data.</text>
</comment>
<accession>A0A9P6IRM6</accession>
<evidence type="ECO:0000313" key="5">
    <source>
        <dbReference type="EMBL" id="KAF9945224.1"/>
    </source>
</evidence>
<dbReference type="GO" id="GO:0007030">
    <property type="term" value="P:Golgi organization"/>
    <property type="evidence" value="ECO:0007669"/>
    <property type="project" value="UniProtKB-UniRule"/>
</dbReference>
<dbReference type="Proteomes" id="UP000749646">
    <property type="component" value="Unassembled WGS sequence"/>
</dbReference>
<dbReference type="GO" id="GO:0005829">
    <property type="term" value="C:cytosol"/>
    <property type="evidence" value="ECO:0007669"/>
    <property type="project" value="GOC"/>
</dbReference>
<dbReference type="GO" id="GO:0015031">
    <property type="term" value="P:protein transport"/>
    <property type="evidence" value="ECO:0007669"/>
    <property type="project" value="UniProtKB-UniRule"/>
</dbReference>
<dbReference type="GO" id="GO:0032456">
    <property type="term" value="P:endocytic recycling"/>
    <property type="evidence" value="ECO:0007669"/>
    <property type="project" value="TreeGrafter"/>
</dbReference>
<dbReference type="Pfam" id="PF08700">
    <property type="entry name" value="VPS51_Exo84_N"/>
    <property type="match status" value="1"/>
</dbReference>
<evidence type="ECO:0000256" key="3">
    <source>
        <dbReference type="SAM" id="Coils"/>
    </source>
</evidence>
<dbReference type="AlphaFoldDB" id="A0A9P6IRM6"/>
<keyword evidence="6" id="KW-1185">Reference proteome</keyword>
<comment type="function">
    <text evidence="2">Acts as component of the GARP complex that is involved in retrograde transport from early and late endosomes to the trans-Golgi network (TGN).</text>
</comment>
<feature type="compositionally biased region" description="Polar residues" evidence="4">
    <location>
        <begin position="61"/>
        <end position="78"/>
    </location>
</feature>
<dbReference type="GO" id="GO:0042147">
    <property type="term" value="P:retrograde transport, endosome to Golgi"/>
    <property type="evidence" value="ECO:0007669"/>
    <property type="project" value="UniProtKB-UniRule"/>
</dbReference>
<dbReference type="GO" id="GO:1990745">
    <property type="term" value="C:EARP complex"/>
    <property type="evidence" value="ECO:0007669"/>
    <property type="project" value="TreeGrafter"/>
</dbReference>
<keyword evidence="2" id="KW-0333">Golgi apparatus</keyword>
<keyword evidence="2" id="KW-0445">Lipid transport</keyword>
<dbReference type="OrthoDB" id="203678at2759"/>
<feature type="region of interest" description="Disordered" evidence="4">
    <location>
        <begin position="61"/>
        <end position="90"/>
    </location>
</feature>
<comment type="subcellular location">
    <subcellularLocation>
        <location evidence="2">Golgi apparatus</location>
        <location evidence="2">trans-Golgi network</location>
    </subcellularLocation>
</comment>
<dbReference type="GO" id="GO:0048193">
    <property type="term" value="P:Golgi vesicle transport"/>
    <property type="evidence" value="ECO:0007669"/>
    <property type="project" value="TreeGrafter"/>
</dbReference>
<dbReference type="PANTHER" id="PTHR15954:SF4">
    <property type="entry name" value="VACUOLAR PROTEIN SORTING-ASSOCIATED PROTEIN 51 HOMOLOG"/>
    <property type="match status" value="1"/>
</dbReference>
<feature type="coiled-coil region" evidence="3">
    <location>
        <begin position="144"/>
        <end position="178"/>
    </location>
</feature>
<keyword evidence="2" id="KW-0813">Transport</keyword>
<comment type="subunit">
    <text evidence="2">Component of the Golgi-associated retrograde protein (GARP) complex.</text>
</comment>
<organism evidence="5 6">
    <name type="scientific">Modicella reniformis</name>
    <dbReference type="NCBI Taxonomy" id="1440133"/>
    <lineage>
        <taxon>Eukaryota</taxon>
        <taxon>Fungi</taxon>
        <taxon>Fungi incertae sedis</taxon>
        <taxon>Mucoromycota</taxon>
        <taxon>Mortierellomycotina</taxon>
        <taxon>Mortierellomycetes</taxon>
        <taxon>Mortierellales</taxon>
        <taxon>Mortierellaceae</taxon>
        <taxon>Modicella</taxon>
    </lineage>
</organism>
<keyword evidence="2" id="KW-0653">Protein transport</keyword>
<feature type="region of interest" description="Disordered" evidence="4">
    <location>
        <begin position="1"/>
        <end position="47"/>
    </location>
</feature>
<feature type="non-terminal residue" evidence="5">
    <location>
        <position position="186"/>
    </location>
</feature>
<comment type="similarity">
    <text evidence="1 2">Belongs to the VPS51 family.</text>
</comment>
<evidence type="ECO:0000313" key="6">
    <source>
        <dbReference type="Proteomes" id="UP000749646"/>
    </source>
</evidence>
<dbReference type="EMBL" id="JAAAHW010008073">
    <property type="protein sequence ID" value="KAF9945224.1"/>
    <property type="molecule type" value="Genomic_DNA"/>
</dbReference>
<name>A0A9P6IRM6_9FUNG</name>
<reference evidence="5" key="1">
    <citation type="journal article" date="2020" name="Fungal Divers.">
        <title>Resolving the Mortierellaceae phylogeny through synthesis of multi-gene phylogenetics and phylogenomics.</title>
        <authorList>
            <person name="Vandepol N."/>
            <person name="Liber J."/>
            <person name="Desiro A."/>
            <person name="Na H."/>
            <person name="Kennedy M."/>
            <person name="Barry K."/>
            <person name="Grigoriev I.V."/>
            <person name="Miller A.N."/>
            <person name="O'Donnell K."/>
            <person name="Stajich J.E."/>
            <person name="Bonito G."/>
        </authorList>
    </citation>
    <scope>NUCLEOTIDE SEQUENCE</scope>
    <source>
        <strain evidence="5">MES-2147</strain>
    </source>
</reference>
<keyword evidence="3" id="KW-0175">Coiled coil</keyword>
<protein>
    <recommendedName>
        <fullName evidence="2">Vacuolar protein sorting-associated protein 51 homolog</fullName>
    </recommendedName>
</protein>
<gene>
    <name evidence="5" type="primary">VPS51_2</name>
    <name evidence="5" type="ORF">BGZ65_011009</name>
</gene>
<dbReference type="InterPro" id="IPR014812">
    <property type="entry name" value="Vps51"/>
</dbReference>
<evidence type="ECO:0000256" key="1">
    <source>
        <dbReference type="ARBA" id="ARBA00006080"/>
    </source>
</evidence>
<sequence>MAAVAEDGSVQTSDASPLPSRIRTTGTGAGAMPGTAPTTTTTTITTRRRAKSFLRNYYGIQQTNNPVNQDGSKENPSAQAGPHVPKADPYDLDNHAFEVDKYMHKMFVEKQLPGLVQADNELVADIRQLDGDMKTLVYENYSKFLSATDTINKMKSNVDNLESEMSRLTHNINRIATSSSTIHSSL</sequence>